<dbReference type="RefSeq" id="WP_008511512.1">
    <property type="nucleotide sequence ID" value="NZ_CM001403.1"/>
</dbReference>
<gene>
    <name evidence="1" type="ORF">Mucpa_5946</name>
</gene>
<protein>
    <submittedName>
        <fullName evidence="1">Uncharacterized protein</fullName>
    </submittedName>
</protein>
<dbReference type="OrthoDB" id="9986288at2"/>
<dbReference type="Proteomes" id="UP000002774">
    <property type="component" value="Chromosome"/>
</dbReference>
<keyword evidence="2" id="KW-1185">Reference proteome</keyword>
<sequence length="201" mass="22233">MIQTYYALNNQTLYDVCLVTYGSLDQLFKLMQDNGLGSINNHPVQGQAFVWDDTLVFNEQVLISNQAAGVNYATRASDMGNLLYNIQGNGLPVSGSPIVSPVTPGSGTGSALYDYYLVYNTDVRWSTNAEGQQVFTDAYLQGKSGYAVYAQQLAQFFNVNQDTDLHYDSIAGSFTLLMPGFSLIDQYYLVIYPNKFNTSIP</sequence>
<dbReference type="HOGENOM" id="CLU_1359129_0_0_10"/>
<evidence type="ECO:0000313" key="2">
    <source>
        <dbReference type="Proteomes" id="UP000002774"/>
    </source>
</evidence>
<dbReference type="EMBL" id="CM001403">
    <property type="protein sequence ID" value="EHQ30006.1"/>
    <property type="molecule type" value="Genomic_DNA"/>
</dbReference>
<organism evidence="1 2">
    <name type="scientific">Mucilaginibacter paludis DSM 18603</name>
    <dbReference type="NCBI Taxonomy" id="714943"/>
    <lineage>
        <taxon>Bacteria</taxon>
        <taxon>Pseudomonadati</taxon>
        <taxon>Bacteroidota</taxon>
        <taxon>Sphingobacteriia</taxon>
        <taxon>Sphingobacteriales</taxon>
        <taxon>Sphingobacteriaceae</taxon>
        <taxon>Mucilaginibacter</taxon>
    </lineage>
</organism>
<accession>H1YAX3</accession>
<name>H1YAX3_9SPHI</name>
<dbReference type="AlphaFoldDB" id="H1YAX3"/>
<dbReference type="STRING" id="714943.Mucpa_5946"/>
<proteinExistence type="predicted"/>
<reference evidence="1" key="1">
    <citation type="submission" date="2011-09" db="EMBL/GenBank/DDBJ databases">
        <title>The permanent draft genome of Mucilaginibacter paludis DSM 18603.</title>
        <authorList>
            <consortium name="US DOE Joint Genome Institute (JGI-PGF)"/>
            <person name="Lucas S."/>
            <person name="Han J."/>
            <person name="Lapidus A."/>
            <person name="Bruce D."/>
            <person name="Goodwin L."/>
            <person name="Pitluck S."/>
            <person name="Peters L."/>
            <person name="Kyrpides N."/>
            <person name="Mavromatis K."/>
            <person name="Ivanova N."/>
            <person name="Mikhailova N."/>
            <person name="Held B."/>
            <person name="Detter J.C."/>
            <person name="Tapia R."/>
            <person name="Han C."/>
            <person name="Land M."/>
            <person name="Hauser L."/>
            <person name="Markowitz V."/>
            <person name="Cheng J.-F."/>
            <person name="Hugenholtz P."/>
            <person name="Woyke T."/>
            <person name="Wu D."/>
            <person name="Tindall B."/>
            <person name="Brambilla E."/>
            <person name="Klenk H.-P."/>
            <person name="Eisen J.A."/>
        </authorList>
    </citation>
    <scope>NUCLEOTIDE SEQUENCE [LARGE SCALE GENOMIC DNA]</scope>
    <source>
        <strain evidence="1">DSM 18603</strain>
    </source>
</reference>
<evidence type="ECO:0000313" key="1">
    <source>
        <dbReference type="EMBL" id="EHQ30006.1"/>
    </source>
</evidence>